<dbReference type="OrthoDB" id="438726at2759"/>
<evidence type="ECO:0000259" key="6">
    <source>
        <dbReference type="SMART" id="SM00228"/>
    </source>
</evidence>
<dbReference type="CDD" id="cd06679">
    <property type="entry name" value="PDZ3_LNX1_2-like"/>
    <property type="match status" value="1"/>
</dbReference>
<dbReference type="InterPro" id="IPR001478">
    <property type="entry name" value="PDZ"/>
</dbReference>
<dbReference type="CDD" id="cd06678">
    <property type="entry name" value="PDZ2_LNX1_2-like"/>
    <property type="match status" value="1"/>
</dbReference>
<dbReference type="SMART" id="SM00228">
    <property type="entry name" value="PDZ"/>
    <property type="match status" value="4"/>
</dbReference>
<dbReference type="Proteomes" id="UP000838412">
    <property type="component" value="Chromosome 6"/>
</dbReference>
<dbReference type="GO" id="GO:0008270">
    <property type="term" value="F:zinc ion binding"/>
    <property type="evidence" value="ECO:0007669"/>
    <property type="project" value="UniProtKB-KW"/>
</dbReference>
<dbReference type="Pfam" id="PF00595">
    <property type="entry name" value="PDZ"/>
    <property type="match status" value="4"/>
</dbReference>
<dbReference type="Pfam" id="PF02176">
    <property type="entry name" value="zf-TRAF"/>
    <property type="match status" value="1"/>
</dbReference>
<dbReference type="InterPro" id="IPR013083">
    <property type="entry name" value="Znf_RING/FYVE/PHD"/>
</dbReference>
<keyword evidence="2" id="KW-0863">Zinc-finger</keyword>
<feature type="domain" description="PDZ" evidence="6">
    <location>
        <begin position="618"/>
        <end position="695"/>
    </location>
</feature>
<accession>A0A8K0A354</accession>
<organism evidence="7 8">
    <name type="scientific">Branchiostoma lanceolatum</name>
    <name type="common">Common lancelet</name>
    <name type="synonym">Amphioxus lanceolatum</name>
    <dbReference type="NCBI Taxonomy" id="7740"/>
    <lineage>
        <taxon>Eukaryota</taxon>
        <taxon>Metazoa</taxon>
        <taxon>Chordata</taxon>
        <taxon>Cephalochordata</taxon>
        <taxon>Leptocardii</taxon>
        <taxon>Amphioxiformes</taxon>
        <taxon>Branchiostomatidae</taxon>
        <taxon>Branchiostoma</taxon>
    </lineage>
</organism>
<evidence type="ECO:0000256" key="4">
    <source>
        <dbReference type="SAM" id="MobiDB-lite"/>
    </source>
</evidence>
<name>A0A8K0A354_BRALA</name>
<dbReference type="Pfam" id="PF13923">
    <property type="entry name" value="zf-C3HC4_2"/>
    <property type="match status" value="1"/>
</dbReference>
<dbReference type="CDD" id="cd16637">
    <property type="entry name" value="mRING-HC-C3HC3D_LNX1-like"/>
    <property type="match status" value="1"/>
</dbReference>
<proteinExistence type="predicted"/>
<dbReference type="InterPro" id="IPR051342">
    <property type="entry name" value="PDZ_scaffold"/>
</dbReference>
<protein>
    <submittedName>
        <fullName evidence="7">LNX2 protein</fullName>
    </submittedName>
</protein>
<evidence type="ECO:0000313" key="7">
    <source>
        <dbReference type="EMBL" id="CAH1268389.1"/>
    </source>
</evidence>
<dbReference type="PROSITE" id="PS00518">
    <property type="entry name" value="ZF_RING_1"/>
    <property type="match status" value="1"/>
</dbReference>
<dbReference type="InterPro" id="IPR001841">
    <property type="entry name" value="Znf_RING"/>
</dbReference>
<feature type="domain" description="PDZ" evidence="6">
    <location>
        <begin position="374"/>
        <end position="447"/>
    </location>
</feature>
<dbReference type="SUPFAM" id="SSF49599">
    <property type="entry name" value="TRAF domain-like"/>
    <property type="match status" value="1"/>
</dbReference>
<dbReference type="InterPro" id="IPR017907">
    <property type="entry name" value="Znf_RING_CS"/>
</dbReference>
<dbReference type="AlphaFoldDB" id="A0A8K0A354"/>
<sequence length="699" mass="76311">MSGRKSEAICRSCGHVHEGNGNHLYDYVSEVDEELTCQICLQPLVNPLDTKCGHTFCARCIRGFLKMKKMCPIDRLALTIRDCRTASIMVQKLLDKLVVYCPNNEKCSETMQRSDLEAHLIHRCKGTTVRCLRAVAGCRFKGTPAALKEHMQKCTYKHTISNGTKSRLYRARGHLRLAQGDDSNCASIRDMRQVRTPVTCITAIPRLPVLEGEITTIEVRKSSQAEHLGISVVGGCETPLVSMIVQEVFSSGAIATDGRIGPGDQILEVNGEDLRELTHHQARRVNGEDLRELTHHQACRVNGEDLRELTHHQACRVNGEDLRELTHHQACRVLRKPCPLIRLTILRERVAEERTTGAEVQETIRVELTKTSGEQLGIRIAGLQGSTGVCVRDLVEGGLAATDGRLRPSDVILEINGQDMRQATSEQAAELIQSCVEKVDFVVSRPRRPQPPDLIKGMLEADTSAKAPDDASPPSFQDKLISIRKTARESLGISVAGGRAGTRGDVPVFVTNVQPDGCLGGNGQLKKGDILVSINGTTLVGLTHEEAVGVLRASALSQCILLRAMAPARDGDSDEEEEDDFDEEDPTTGKTPSWIMWMRLPEICQVPKSVQLERGQSGSLGFSIVGGCDGIHGKQPILVKSIVPGGSADRDGRLRCGDLILSANGHLMMSISHTMSVTLLKRLQGSVMLAVVSWPGTML</sequence>
<gene>
    <name evidence="7" type="primary">LNX2</name>
    <name evidence="7" type="ORF">BLAG_LOCUS21341</name>
</gene>
<dbReference type="SMART" id="SM00184">
    <property type="entry name" value="RING"/>
    <property type="match status" value="1"/>
</dbReference>
<dbReference type="PANTHER" id="PTHR19964:SF84">
    <property type="entry name" value="LIGAND OF NUMB PROTEIN X 2-LIKE ISOFORM X1"/>
    <property type="match status" value="1"/>
</dbReference>
<dbReference type="InterPro" id="IPR036034">
    <property type="entry name" value="PDZ_sf"/>
</dbReference>
<dbReference type="CDD" id="cd06680">
    <property type="entry name" value="PDZ4_LNX1_2-like"/>
    <property type="match status" value="1"/>
</dbReference>
<evidence type="ECO:0000256" key="3">
    <source>
        <dbReference type="ARBA" id="ARBA00022833"/>
    </source>
</evidence>
<dbReference type="InterPro" id="IPR001293">
    <property type="entry name" value="Znf_TRAF"/>
</dbReference>
<feature type="compositionally biased region" description="Acidic residues" evidence="4">
    <location>
        <begin position="572"/>
        <end position="586"/>
    </location>
</feature>
<dbReference type="Gene3D" id="2.30.42.10">
    <property type="match status" value="4"/>
</dbReference>
<dbReference type="Gene3D" id="3.30.40.10">
    <property type="entry name" value="Zinc/RING finger domain, C3HC4 (zinc finger)"/>
    <property type="match status" value="1"/>
</dbReference>
<dbReference type="PANTHER" id="PTHR19964">
    <property type="entry name" value="MULTIPLE PDZ DOMAIN PROTEIN"/>
    <property type="match status" value="1"/>
</dbReference>
<keyword evidence="8" id="KW-1185">Reference proteome</keyword>
<keyword evidence="1" id="KW-0479">Metal-binding</keyword>
<keyword evidence="3" id="KW-0862">Zinc</keyword>
<evidence type="ECO:0000256" key="1">
    <source>
        <dbReference type="ARBA" id="ARBA00022723"/>
    </source>
</evidence>
<reference evidence="7" key="1">
    <citation type="submission" date="2022-01" db="EMBL/GenBank/DDBJ databases">
        <authorList>
            <person name="Braso-Vives M."/>
        </authorList>
    </citation>
    <scope>NUCLEOTIDE SEQUENCE</scope>
</reference>
<feature type="domain" description="PDZ" evidence="6">
    <location>
        <begin position="489"/>
        <end position="564"/>
    </location>
</feature>
<feature type="domain" description="RING-type" evidence="5">
    <location>
        <begin position="37"/>
        <end position="74"/>
    </location>
</feature>
<feature type="domain" description="PDZ" evidence="6">
    <location>
        <begin position="226"/>
        <end position="298"/>
    </location>
</feature>
<evidence type="ECO:0000259" key="5">
    <source>
        <dbReference type="SMART" id="SM00184"/>
    </source>
</evidence>
<dbReference type="SUPFAM" id="SSF50156">
    <property type="entry name" value="PDZ domain-like"/>
    <property type="match status" value="4"/>
</dbReference>
<feature type="region of interest" description="Disordered" evidence="4">
    <location>
        <begin position="567"/>
        <end position="592"/>
    </location>
</feature>
<evidence type="ECO:0000256" key="2">
    <source>
        <dbReference type="ARBA" id="ARBA00022771"/>
    </source>
</evidence>
<dbReference type="SUPFAM" id="SSF57850">
    <property type="entry name" value="RING/U-box"/>
    <property type="match status" value="1"/>
</dbReference>
<dbReference type="EMBL" id="OV696691">
    <property type="protein sequence ID" value="CAH1268389.1"/>
    <property type="molecule type" value="Genomic_DNA"/>
</dbReference>
<evidence type="ECO:0000313" key="8">
    <source>
        <dbReference type="Proteomes" id="UP000838412"/>
    </source>
</evidence>